<feature type="compositionally biased region" description="Basic residues" evidence="1">
    <location>
        <begin position="281"/>
        <end position="295"/>
    </location>
</feature>
<gene>
    <name evidence="3" type="primary">LOC118281024</name>
</gene>
<dbReference type="GeneID" id="118281024"/>
<feature type="region of interest" description="Disordered" evidence="1">
    <location>
        <begin position="1"/>
        <end position="41"/>
    </location>
</feature>
<keyword evidence="2" id="KW-1185">Reference proteome</keyword>
<dbReference type="Proteomes" id="UP000829999">
    <property type="component" value="Chromosome 19"/>
</dbReference>
<protein>
    <submittedName>
        <fullName evidence="3">Muscle M-line assembly protein unc-89-like</fullName>
    </submittedName>
</protein>
<feature type="compositionally biased region" description="Polar residues" evidence="1">
    <location>
        <begin position="113"/>
        <end position="127"/>
    </location>
</feature>
<organism evidence="2 3">
    <name type="scientific">Spodoptera frugiperda</name>
    <name type="common">Fall armyworm</name>
    <dbReference type="NCBI Taxonomy" id="7108"/>
    <lineage>
        <taxon>Eukaryota</taxon>
        <taxon>Metazoa</taxon>
        <taxon>Ecdysozoa</taxon>
        <taxon>Arthropoda</taxon>
        <taxon>Hexapoda</taxon>
        <taxon>Insecta</taxon>
        <taxon>Pterygota</taxon>
        <taxon>Neoptera</taxon>
        <taxon>Endopterygota</taxon>
        <taxon>Lepidoptera</taxon>
        <taxon>Glossata</taxon>
        <taxon>Ditrysia</taxon>
        <taxon>Noctuoidea</taxon>
        <taxon>Noctuidae</taxon>
        <taxon>Amphipyrinae</taxon>
        <taxon>Spodoptera</taxon>
    </lineage>
</organism>
<name>A0A9R0DJU1_SPOFR</name>
<sequence length="395" mass="45747">MEKKRRNDMFEKKIDKIKDRGDLRKSPEKTKMRDENTKSDLKIIHPERGDSDLWAKFHQIPEKVRLNIVMRKLKSITDATEKELSLKKSNDGYGSANALELRKRIRDKYTLKLKTSAQKTDRPQSVTNKKEELKPTVSNNIKSAKSDRYTNTISEEITQKQDKIIQSTEDNVSTKNDPVPEKKPEKGIIKPEKTSSRNAQSPNKHNRKPMIKTIMSKNGQVRIFKAVTFVDQVKNPTPLEISIPTDAMKKLKITKCTDTSSLKYKLKRSPSQTSLKDRSSPVRKKVERKKEKKPQRYALSPKSSKMIVSPPTEVARWAPASIDEQTKPYYEAWVNTTLAAISKNTKQDRLFYEKYKASLLASLKKAEQERPQTPELFYENFSDERYTGRIKITQR</sequence>
<evidence type="ECO:0000313" key="3">
    <source>
        <dbReference type="RefSeq" id="XP_035457346.2"/>
    </source>
</evidence>
<feature type="region of interest" description="Disordered" evidence="1">
    <location>
        <begin position="112"/>
        <end position="212"/>
    </location>
</feature>
<feature type="compositionally biased region" description="Polar residues" evidence="1">
    <location>
        <begin position="164"/>
        <end position="176"/>
    </location>
</feature>
<evidence type="ECO:0000256" key="1">
    <source>
        <dbReference type="SAM" id="MobiDB-lite"/>
    </source>
</evidence>
<reference evidence="3" key="1">
    <citation type="submission" date="2025-08" db="UniProtKB">
        <authorList>
            <consortium name="RefSeq"/>
        </authorList>
    </citation>
    <scope>IDENTIFICATION</scope>
    <source>
        <tissue evidence="3">Whole larval tissue</tissue>
    </source>
</reference>
<feature type="compositionally biased region" description="Polar residues" evidence="1">
    <location>
        <begin position="136"/>
        <end position="156"/>
    </location>
</feature>
<proteinExistence type="predicted"/>
<evidence type="ECO:0000313" key="2">
    <source>
        <dbReference type="Proteomes" id="UP000829999"/>
    </source>
</evidence>
<feature type="compositionally biased region" description="Basic and acidic residues" evidence="1">
    <location>
        <begin position="178"/>
        <end position="195"/>
    </location>
</feature>
<dbReference type="RefSeq" id="XP_035457346.2">
    <property type="nucleotide sequence ID" value="XM_035601453.2"/>
</dbReference>
<accession>A0A9R0DJU1</accession>
<dbReference type="AlphaFoldDB" id="A0A9R0DJU1"/>
<dbReference type="OrthoDB" id="6922652at2759"/>
<feature type="region of interest" description="Disordered" evidence="1">
    <location>
        <begin position="265"/>
        <end position="304"/>
    </location>
</feature>